<keyword evidence="1" id="KW-0812">Transmembrane</keyword>
<name>A0A4D6LYC6_VIGUN</name>
<feature type="transmembrane region" description="Helical" evidence="1">
    <location>
        <begin position="20"/>
        <end position="38"/>
    </location>
</feature>
<keyword evidence="3" id="KW-1185">Reference proteome</keyword>
<organism evidence="2 3">
    <name type="scientific">Vigna unguiculata</name>
    <name type="common">Cowpea</name>
    <dbReference type="NCBI Taxonomy" id="3917"/>
    <lineage>
        <taxon>Eukaryota</taxon>
        <taxon>Viridiplantae</taxon>
        <taxon>Streptophyta</taxon>
        <taxon>Embryophyta</taxon>
        <taxon>Tracheophyta</taxon>
        <taxon>Spermatophyta</taxon>
        <taxon>Magnoliopsida</taxon>
        <taxon>eudicotyledons</taxon>
        <taxon>Gunneridae</taxon>
        <taxon>Pentapetalae</taxon>
        <taxon>rosids</taxon>
        <taxon>fabids</taxon>
        <taxon>Fabales</taxon>
        <taxon>Fabaceae</taxon>
        <taxon>Papilionoideae</taxon>
        <taxon>50 kb inversion clade</taxon>
        <taxon>NPAAA clade</taxon>
        <taxon>indigoferoid/millettioid clade</taxon>
        <taxon>Phaseoleae</taxon>
        <taxon>Vigna</taxon>
    </lineage>
</organism>
<reference evidence="2 3" key="1">
    <citation type="submission" date="2019-04" db="EMBL/GenBank/DDBJ databases">
        <title>An improved genome assembly and genetic linkage map for asparagus bean, Vigna unguiculata ssp. sesquipedialis.</title>
        <authorList>
            <person name="Xia Q."/>
            <person name="Zhang R."/>
            <person name="Dong Y."/>
        </authorList>
    </citation>
    <scope>NUCLEOTIDE SEQUENCE [LARGE SCALE GENOMIC DNA]</scope>
    <source>
        <tissue evidence="2">Leaf</tissue>
    </source>
</reference>
<sequence length="194" mass="21409">MVVSSSRTNLVSVSKTNLDFAQGKAAGTVDFIFFVVFIDVSGRPRIGATPHHWSSTSLLPFSSVLFFAKVVIRVVAPLGGYSYTSLLLQSSSIVVILHVRFIFVLVVYHRCFSDLGSPVLICVTTPLHLRWCSSASVVVRASMLLWSLLFNVVAAPFHLCSSVQKCLFVLLLLWVATPLRRCSFNHPSLQSFSM</sequence>
<protein>
    <submittedName>
        <fullName evidence="2">Uncharacterized protein</fullName>
    </submittedName>
</protein>
<accession>A0A4D6LYC6</accession>
<evidence type="ECO:0000313" key="3">
    <source>
        <dbReference type="Proteomes" id="UP000501690"/>
    </source>
</evidence>
<dbReference type="Proteomes" id="UP000501690">
    <property type="component" value="Linkage Group LG5"/>
</dbReference>
<evidence type="ECO:0000313" key="2">
    <source>
        <dbReference type="EMBL" id="QCD93892.1"/>
    </source>
</evidence>
<evidence type="ECO:0000256" key="1">
    <source>
        <dbReference type="SAM" id="Phobius"/>
    </source>
</evidence>
<dbReference type="EMBL" id="CP039349">
    <property type="protein sequence ID" value="QCD93892.1"/>
    <property type="molecule type" value="Genomic_DNA"/>
</dbReference>
<keyword evidence="1" id="KW-0472">Membrane</keyword>
<feature type="transmembrane region" description="Helical" evidence="1">
    <location>
        <begin position="58"/>
        <end position="80"/>
    </location>
</feature>
<feature type="transmembrane region" description="Helical" evidence="1">
    <location>
        <begin position="86"/>
        <end position="108"/>
    </location>
</feature>
<gene>
    <name evidence="2" type="ORF">DEO72_LG5g1968</name>
</gene>
<proteinExistence type="predicted"/>
<keyword evidence="1" id="KW-1133">Transmembrane helix</keyword>
<dbReference type="AlphaFoldDB" id="A0A4D6LYC6"/>
<feature type="transmembrane region" description="Helical" evidence="1">
    <location>
        <begin position="155"/>
        <end position="176"/>
    </location>
</feature>